<dbReference type="SMART" id="SM00066">
    <property type="entry name" value="GAL4"/>
    <property type="match status" value="1"/>
</dbReference>
<dbReference type="SMART" id="SM00906">
    <property type="entry name" value="Fungal_trans"/>
    <property type="match status" value="1"/>
</dbReference>
<dbReference type="GO" id="GO:0006351">
    <property type="term" value="P:DNA-templated transcription"/>
    <property type="evidence" value="ECO:0007669"/>
    <property type="project" value="InterPro"/>
</dbReference>
<evidence type="ECO:0000256" key="6">
    <source>
        <dbReference type="ARBA" id="ARBA00023163"/>
    </source>
</evidence>
<evidence type="ECO:0000256" key="3">
    <source>
        <dbReference type="ARBA" id="ARBA00022833"/>
    </source>
</evidence>
<dbReference type="PANTHER" id="PTHR47782:SF8">
    <property type="entry name" value="ZN(II)2CYS6 TRANSCRIPTION FACTOR (EUROFUNG)"/>
    <property type="match status" value="1"/>
</dbReference>
<protein>
    <recommendedName>
        <fullName evidence="10">Zn(2)-C6 fungal-type domain-containing protein</fullName>
    </recommendedName>
</protein>
<evidence type="ECO:0000256" key="7">
    <source>
        <dbReference type="ARBA" id="ARBA00023242"/>
    </source>
</evidence>
<dbReference type="EMBL" id="ML121530">
    <property type="protein sequence ID" value="RPB27897.1"/>
    <property type="molecule type" value="Genomic_DNA"/>
</dbReference>
<dbReference type="CDD" id="cd00067">
    <property type="entry name" value="GAL4"/>
    <property type="match status" value="1"/>
</dbReference>
<keyword evidence="6" id="KW-0804">Transcription</keyword>
<evidence type="ECO:0000313" key="12">
    <source>
        <dbReference type="Proteomes" id="UP000267821"/>
    </source>
</evidence>
<keyword evidence="8" id="KW-0175">Coiled coil</keyword>
<dbReference type="Proteomes" id="UP000267821">
    <property type="component" value="Unassembled WGS sequence"/>
</dbReference>
<dbReference type="CDD" id="cd14723">
    <property type="entry name" value="ZIP_Ppr1"/>
    <property type="match status" value="1"/>
</dbReference>
<dbReference type="SUPFAM" id="SSF57701">
    <property type="entry name" value="Zn2/Cys6 DNA-binding domain"/>
    <property type="match status" value="1"/>
</dbReference>
<keyword evidence="12" id="KW-1185">Reference proteome</keyword>
<feature type="non-terminal residue" evidence="11">
    <location>
        <position position="604"/>
    </location>
</feature>
<dbReference type="Pfam" id="PF00172">
    <property type="entry name" value="Zn_clus"/>
    <property type="match status" value="1"/>
</dbReference>
<dbReference type="Gene3D" id="4.10.240.10">
    <property type="entry name" value="Zn(2)-C6 fungal-type DNA-binding domain"/>
    <property type="match status" value="1"/>
</dbReference>
<keyword evidence="7" id="KW-0539">Nucleus</keyword>
<evidence type="ECO:0000256" key="9">
    <source>
        <dbReference type="SAM" id="MobiDB-lite"/>
    </source>
</evidence>
<evidence type="ECO:0000256" key="5">
    <source>
        <dbReference type="ARBA" id="ARBA00023125"/>
    </source>
</evidence>
<keyword evidence="4" id="KW-0805">Transcription regulation</keyword>
<dbReference type="PROSITE" id="PS00463">
    <property type="entry name" value="ZN2_CY6_FUNGAL_1"/>
    <property type="match status" value="1"/>
</dbReference>
<dbReference type="AlphaFoldDB" id="A0A3N4LYC9"/>
<dbReference type="PROSITE" id="PS50048">
    <property type="entry name" value="ZN2_CY6_FUNGAL_2"/>
    <property type="match status" value="1"/>
</dbReference>
<name>A0A3N4LYC9_9PEZI</name>
<dbReference type="GO" id="GO:0005634">
    <property type="term" value="C:nucleus"/>
    <property type="evidence" value="ECO:0007669"/>
    <property type="project" value="UniProtKB-SubCell"/>
</dbReference>
<keyword evidence="2" id="KW-0479">Metal-binding</keyword>
<sequence>MEDRNPTKKQPIVTGDGSLKDAGTARGGSLGEGSQSSSGPPKLYHTLTACTRCRSRKTRCDAGLPKCGPCERSGAHCEFFDTTKQKTIPRSYVLHLQTRVRELEAQIAQQEVMLGDVEQSDSGELVRGVGMVKFDDEKGEPRFVGTSSGITMTRLVIDFAKKHLEKESVKEIKEHRNNFRQGQRIAGTSKVHIPSPVALPGAAPQLPSREVTDRLVEIFLQKAQFILPLLHEPTFLEYVDDIYDKGDTDPVKLFQLKNVLAISMQKLSPNYAQLANSYYLASFEHLEDIMEPMDMTTLQCLALMCSYSLLTPTRTAVYHVVGIVVRLCIQLGYSQEKTIGLSDVPLDPITMDLRRRLFWVIASFEYGLSHVLGRPSSFATMDGYVDVKFYEPVEDQYITKDGVLPAPKSPKKLISMHFFRLRRLQAQIRQTLYQNPRPTPKDDTDPWFSEMNAKIEAWKKAAPMSDHGSGLTNDWFIHRYNNLIMFLYRPSPQIPEPSVEATLICYNSATRNVALQKKMFDNRSVDVTFVFIYQISMTITTMIWCCCSEEIRRVHKKETIKAHLDTSISVLSGLSYKWPGTEAAVDVYQKLAKAALSSYDEGEK</sequence>
<dbReference type="GO" id="GO:0000981">
    <property type="term" value="F:DNA-binding transcription factor activity, RNA polymerase II-specific"/>
    <property type="evidence" value="ECO:0007669"/>
    <property type="project" value="InterPro"/>
</dbReference>
<dbReference type="Pfam" id="PF04082">
    <property type="entry name" value="Fungal_trans"/>
    <property type="match status" value="1"/>
</dbReference>
<organism evidence="11 12">
    <name type="scientific">Terfezia boudieri ATCC MYA-4762</name>
    <dbReference type="NCBI Taxonomy" id="1051890"/>
    <lineage>
        <taxon>Eukaryota</taxon>
        <taxon>Fungi</taxon>
        <taxon>Dikarya</taxon>
        <taxon>Ascomycota</taxon>
        <taxon>Pezizomycotina</taxon>
        <taxon>Pezizomycetes</taxon>
        <taxon>Pezizales</taxon>
        <taxon>Pezizaceae</taxon>
        <taxon>Terfezia</taxon>
    </lineage>
</organism>
<gene>
    <name evidence="11" type="ORF">L211DRAFT_778857</name>
</gene>
<dbReference type="GO" id="GO:0043565">
    <property type="term" value="F:sequence-specific DNA binding"/>
    <property type="evidence" value="ECO:0007669"/>
    <property type="project" value="TreeGrafter"/>
</dbReference>
<dbReference type="OrthoDB" id="5416384at2759"/>
<evidence type="ECO:0000256" key="4">
    <source>
        <dbReference type="ARBA" id="ARBA00023015"/>
    </source>
</evidence>
<dbReference type="STRING" id="1051890.A0A3N4LYC9"/>
<dbReference type="GO" id="GO:0045944">
    <property type="term" value="P:positive regulation of transcription by RNA polymerase II"/>
    <property type="evidence" value="ECO:0007669"/>
    <property type="project" value="TreeGrafter"/>
</dbReference>
<evidence type="ECO:0000256" key="1">
    <source>
        <dbReference type="ARBA" id="ARBA00004123"/>
    </source>
</evidence>
<evidence type="ECO:0000256" key="2">
    <source>
        <dbReference type="ARBA" id="ARBA00022723"/>
    </source>
</evidence>
<feature type="region of interest" description="Disordered" evidence="9">
    <location>
        <begin position="1"/>
        <end position="41"/>
    </location>
</feature>
<evidence type="ECO:0000313" key="11">
    <source>
        <dbReference type="EMBL" id="RPB27897.1"/>
    </source>
</evidence>
<dbReference type="CDD" id="cd12148">
    <property type="entry name" value="fungal_TF_MHR"/>
    <property type="match status" value="1"/>
</dbReference>
<dbReference type="InParanoid" id="A0A3N4LYC9"/>
<dbReference type="InterPro" id="IPR007219">
    <property type="entry name" value="XnlR_reg_dom"/>
</dbReference>
<accession>A0A3N4LYC9</accession>
<proteinExistence type="predicted"/>
<evidence type="ECO:0000259" key="10">
    <source>
        <dbReference type="PROSITE" id="PS50048"/>
    </source>
</evidence>
<dbReference type="PANTHER" id="PTHR47782">
    <property type="entry name" value="ZN(II)2CYS6 TRANSCRIPTION FACTOR (EUROFUNG)-RELATED"/>
    <property type="match status" value="1"/>
</dbReference>
<dbReference type="InterPro" id="IPR001138">
    <property type="entry name" value="Zn2Cys6_DnaBD"/>
</dbReference>
<dbReference type="InterPro" id="IPR036864">
    <property type="entry name" value="Zn2-C6_fun-type_DNA-bd_sf"/>
</dbReference>
<feature type="coiled-coil region" evidence="8">
    <location>
        <begin position="93"/>
        <end position="120"/>
    </location>
</feature>
<dbReference type="InterPro" id="IPR052202">
    <property type="entry name" value="Yeast_MetPath_Reg"/>
</dbReference>
<keyword evidence="5" id="KW-0238">DNA-binding</keyword>
<reference evidence="11 12" key="1">
    <citation type="journal article" date="2018" name="Nat. Ecol. Evol.">
        <title>Pezizomycetes genomes reveal the molecular basis of ectomycorrhizal truffle lifestyle.</title>
        <authorList>
            <person name="Murat C."/>
            <person name="Payen T."/>
            <person name="Noel B."/>
            <person name="Kuo A."/>
            <person name="Morin E."/>
            <person name="Chen J."/>
            <person name="Kohler A."/>
            <person name="Krizsan K."/>
            <person name="Balestrini R."/>
            <person name="Da Silva C."/>
            <person name="Montanini B."/>
            <person name="Hainaut M."/>
            <person name="Levati E."/>
            <person name="Barry K.W."/>
            <person name="Belfiori B."/>
            <person name="Cichocki N."/>
            <person name="Clum A."/>
            <person name="Dockter R.B."/>
            <person name="Fauchery L."/>
            <person name="Guy J."/>
            <person name="Iotti M."/>
            <person name="Le Tacon F."/>
            <person name="Lindquist E.A."/>
            <person name="Lipzen A."/>
            <person name="Malagnac F."/>
            <person name="Mello A."/>
            <person name="Molinier V."/>
            <person name="Miyauchi S."/>
            <person name="Poulain J."/>
            <person name="Riccioni C."/>
            <person name="Rubini A."/>
            <person name="Sitrit Y."/>
            <person name="Splivallo R."/>
            <person name="Traeger S."/>
            <person name="Wang M."/>
            <person name="Zifcakova L."/>
            <person name="Wipf D."/>
            <person name="Zambonelli A."/>
            <person name="Paolocci F."/>
            <person name="Nowrousian M."/>
            <person name="Ottonello S."/>
            <person name="Baldrian P."/>
            <person name="Spatafora J.W."/>
            <person name="Henrissat B."/>
            <person name="Nagy L.G."/>
            <person name="Aury J.M."/>
            <person name="Wincker P."/>
            <person name="Grigoriev I.V."/>
            <person name="Bonfante P."/>
            <person name="Martin F.M."/>
        </authorList>
    </citation>
    <scope>NUCLEOTIDE SEQUENCE [LARGE SCALE GENOMIC DNA]</scope>
    <source>
        <strain evidence="11 12">ATCC MYA-4762</strain>
    </source>
</reference>
<evidence type="ECO:0000256" key="8">
    <source>
        <dbReference type="SAM" id="Coils"/>
    </source>
</evidence>
<keyword evidence="3" id="KW-0862">Zinc</keyword>
<feature type="domain" description="Zn(2)-C6 fungal-type" evidence="10">
    <location>
        <begin position="49"/>
        <end position="79"/>
    </location>
</feature>
<comment type="subcellular location">
    <subcellularLocation>
        <location evidence="1">Nucleus</location>
    </subcellularLocation>
</comment>
<dbReference type="GO" id="GO:0008270">
    <property type="term" value="F:zinc ion binding"/>
    <property type="evidence" value="ECO:0007669"/>
    <property type="project" value="InterPro"/>
</dbReference>